<keyword evidence="1" id="KW-0175">Coiled coil</keyword>
<keyword evidence="2" id="KW-1133">Transmembrane helix</keyword>
<dbReference type="Gene3D" id="1.25.40.10">
    <property type="entry name" value="Tetratricopeptide repeat domain"/>
    <property type="match status" value="1"/>
</dbReference>
<organism evidence="3 4">
    <name type="scientific">Limnoraphis robusta CCNP1315</name>
    <dbReference type="NCBI Taxonomy" id="3110306"/>
    <lineage>
        <taxon>Bacteria</taxon>
        <taxon>Bacillati</taxon>
        <taxon>Cyanobacteriota</taxon>
        <taxon>Cyanophyceae</taxon>
        <taxon>Oscillatoriophycideae</taxon>
        <taxon>Oscillatoriales</taxon>
        <taxon>Sirenicapillariaceae</taxon>
        <taxon>Limnoraphis</taxon>
    </lineage>
</organism>
<dbReference type="Proteomes" id="UP001301728">
    <property type="component" value="Unassembled WGS sequence"/>
</dbReference>
<comment type="caution">
    <text evidence="3">The sequence shown here is derived from an EMBL/GenBank/DDBJ whole genome shotgun (WGS) entry which is preliminary data.</text>
</comment>
<evidence type="ECO:0000313" key="3">
    <source>
        <dbReference type="EMBL" id="MEA5518587.1"/>
    </source>
</evidence>
<dbReference type="EMBL" id="JAYGHT010000012">
    <property type="protein sequence ID" value="MEA5518587.1"/>
    <property type="molecule type" value="Genomic_DNA"/>
</dbReference>
<dbReference type="SUPFAM" id="SSF48452">
    <property type="entry name" value="TPR-like"/>
    <property type="match status" value="1"/>
</dbReference>
<reference evidence="3 4" key="1">
    <citation type="submission" date="2023-12" db="EMBL/GenBank/DDBJ databases">
        <title>Baltic Sea Cyanobacteria.</title>
        <authorList>
            <person name="Delbaje E."/>
            <person name="Fewer D.P."/>
            <person name="Shishido T.K."/>
        </authorList>
    </citation>
    <scope>NUCLEOTIDE SEQUENCE [LARGE SCALE GENOMIC DNA]</scope>
    <source>
        <strain evidence="3 4">CCNP 1315</strain>
    </source>
</reference>
<keyword evidence="2" id="KW-0812">Transmembrane</keyword>
<evidence type="ECO:0000256" key="1">
    <source>
        <dbReference type="SAM" id="Coils"/>
    </source>
</evidence>
<dbReference type="InterPro" id="IPR011990">
    <property type="entry name" value="TPR-like_helical_dom_sf"/>
</dbReference>
<evidence type="ECO:0000256" key="2">
    <source>
        <dbReference type="SAM" id="Phobius"/>
    </source>
</evidence>
<keyword evidence="2" id="KW-0472">Membrane</keyword>
<accession>A0ABU5TUL3</accession>
<sequence>MTQQPSPNNQSLVERLKQFLKKVESKQNLISALGGITTLIGAIAAAIIFIMKPQAAIPSTPPGNCSGFLVYIPADSDTINNLQSKIDCYRDRIANNPKDAVAYTNLGEAERRLANIKNHRTNKRLNELEAAKKHHLTAQRLDPKAKEVKQGLELVNTEIEDLHQKKTWLKPEMLVKSVEGKVMTFNKKE</sequence>
<keyword evidence="4" id="KW-1185">Reference proteome</keyword>
<feature type="coiled-coil region" evidence="1">
    <location>
        <begin position="111"/>
        <end position="165"/>
    </location>
</feature>
<name>A0ABU5TUL3_9CYAN</name>
<protein>
    <submittedName>
        <fullName evidence="3">Uncharacterized protein</fullName>
    </submittedName>
</protein>
<dbReference type="RefSeq" id="WP_323275523.1">
    <property type="nucleotide sequence ID" value="NZ_JAYGHT010000012.1"/>
</dbReference>
<feature type="transmembrane region" description="Helical" evidence="2">
    <location>
        <begin position="29"/>
        <end position="51"/>
    </location>
</feature>
<gene>
    <name evidence="3" type="ORF">VB854_06450</name>
</gene>
<evidence type="ECO:0000313" key="4">
    <source>
        <dbReference type="Proteomes" id="UP001301728"/>
    </source>
</evidence>
<proteinExistence type="predicted"/>